<dbReference type="InterPro" id="IPR058594">
    <property type="entry name" value="PB1-like_dom_pln"/>
</dbReference>
<feature type="domain" description="PB1-like" evidence="3">
    <location>
        <begin position="7"/>
        <end position="90"/>
    </location>
</feature>
<evidence type="ECO:0000256" key="1">
    <source>
        <dbReference type="SAM" id="MobiDB-lite"/>
    </source>
</evidence>
<feature type="region of interest" description="Disordered" evidence="1">
    <location>
        <begin position="112"/>
        <end position="164"/>
    </location>
</feature>
<dbReference type="PANTHER" id="PTHR31973">
    <property type="entry name" value="POLYPROTEIN, PUTATIVE-RELATED"/>
    <property type="match status" value="1"/>
</dbReference>
<organism evidence="4 5">
    <name type="scientific">Coffea arabica</name>
    <name type="common">Arabian coffee</name>
    <dbReference type="NCBI Taxonomy" id="13443"/>
    <lineage>
        <taxon>Eukaryota</taxon>
        <taxon>Viridiplantae</taxon>
        <taxon>Streptophyta</taxon>
        <taxon>Embryophyta</taxon>
        <taxon>Tracheophyta</taxon>
        <taxon>Spermatophyta</taxon>
        <taxon>Magnoliopsida</taxon>
        <taxon>eudicotyledons</taxon>
        <taxon>Gunneridae</taxon>
        <taxon>Pentapetalae</taxon>
        <taxon>asterids</taxon>
        <taxon>lamiids</taxon>
        <taxon>Gentianales</taxon>
        <taxon>Rubiaceae</taxon>
        <taxon>Ixoroideae</taxon>
        <taxon>Gardenieae complex</taxon>
        <taxon>Bertiereae - Coffeeae clade</taxon>
        <taxon>Coffeeae</taxon>
        <taxon>Coffea</taxon>
    </lineage>
</organism>
<dbReference type="Pfam" id="PF26130">
    <property type="entry name" value="PB1-like"/>
    <property type="match status" value="1"/>
</dbReference>
<dbReference type="Pfam" id="PF03108">
    <property type="entry name" value="DBD_Tnp_Mut"/>
    <property type="match status" value="1"/>
</dbReference>
<feature type="region of interest" description="Disordered" evidence="1">
    <location>
        <begin position="181"/>
        <end position="212"/>
    </location>
</feature>
<reference evidence="5" key="1">
    <citation type="submission" date="2025-08" db="UniProtKB">
        <authorList>
            <consortium name="RefSeq"/>
        </authorList>
    </citation>
    <scope>IDENTIFICATION</scope>
    <source>
        <tissue evidence="5">Leaves</tissue>
    </source>
</reference>
<feature type="compositionally biased region" description="Basic and acidic residues" evidence="1">
    <location>
        <begin position="231"/>
        <end position="242"/>
    </location>
</feature>
<dbReference type="PANTHER" id="PTHR31973:SF187">
    <property type="entry name" value="MUTATOR TRANSPOSASE MUDRA PROTEIN"/>
    <property type="match status" value="1"/>
</dbReference>
<dbReference type="RefSeq" id="XP_071937461.1">
    <property type="nucleotide sequence ID" value="XM_072081360.1"/>
</dbReference>
<feature type="domain" description="Transposase MuDR plant" evidence="2">
    <location>
        <begin position="349"/>
        <end position="414"/>
    </location>
</feature>
<gene>
    <name evidence="5" type="primary">LOC140037169</name>
</gene>
<evidence type="ECO:0000259" key="2">
    <source>
        <dbReference type="Pfam" id="PF03108"/>
    </source>
</evidence>
<feature type="compositionally biased region" description="Basic residues" evidence="1">
    <location>
        <begin position="243"/>
        <end position="252"/>
    </location>
</feature>
<evidence type="ECO:0000259" key="3">
    <source>
        <dbReference type="Pfam" id="PF26130"/>
    </source>
</evidence>
<accession>A0ABM4X0A3</accession>
<dbReference type="GeneID" id="140037169"/>
<feature type="region of interest" description="Disordered" evidence="1">
    <location>
        <begin position="231"/>
        <end position="262"/>
    </location>
</feature>
<feature type="compositionally biased region" description="Polar residues" evidence="1">
    <location>
        <begin position="123"/>
        <end position="134"/>
    </location>
</feature>
<evidence type="ECO:0000313" key="5">
    <source>
        <dbReference type="RefSeq" id="XP_071937461.1"/>
    </source>
</evidence>
<feature type="compositionally biased region" description="Polar residues" evidence="1">
    <location>
        <begin position="189"/>
        <end position="202"/>
    </location>
</feature>
<keyword evidence="4" id="KW-1185">Reference proteome</keyword>
<sequence>MAEENSKDKVDIKMYFGGKFKEKPRLHYTGTHMAIFKERVEDKVDIVSLCRMFKKVDEGATRVTFWFCAPFVDLDGGLHPIRNNDDIKLMNLAYEGTPERLIYACSGDEPFEKEPEDGGVNDGISTKETSSNTTIKKKGSDTKDGGVAIVTTGTDTSTDDNEEPEWLKEGLETIEDEDIFAPKKDAAGDNNQTNITSGGNNQKADGDKDKADGATVSARLPLHVFSFAENKDEKSAAKSADARKKKTSKTKQSKGPDVIQKIPPTISTQIPSQILSEDEAVRTEKDPSTVGDPDLRAGIQQEVNDDVVEENWQEPVISDEELLDAKRCDGREDDDCLDFNPEVEFKKPNFELKVGQKFTNFRVFRFVLREWLVREGYEVTWVKNYSKKIIAKCAKGCTWRIRATPIQFESTFQIKSLKGEHVCAREYQNKHATAAYLSIKYQDKIRDNPRGALMGLKNDIRRDLMINVSIAKVGRAKRKAKDLMLGTDMEQYQKLWSYAATVRDTNPGSTIKIQMDRPTEGSNGTFERLYYCLHACKQGFLDGCRPIIGLDGCFLKTAFGGQLLSALGRDGNDNMVPIAVAVVEVERYDS</sequence>
<proteinExistence type="predicted"/>
<dbReference type="Proteomes" id="UP001652660">
    <property type="component" value="Chromosome 2e"/>
</dbReference>
<name>A0ABM4X0A3_COFAR</name>
<protein>
    <submittedName>
        <fullName evidence="5">Uncharacterized protein isoform X1</fullName>
    </submittedName>
</protein>
<evidence type="ECO:0000313" key="4">
    <source>
        <dbReference type="Proteomes" id="UP001652660"/>
    </source>
</evidence>
<dbReference type="InterPro" id="IPR004332">
    <property type="entry name" value="Transposase_MuDR"/>
</dbReference>